<evidence type="ECO:0000256" key="2">
    <source>
        <dbReference type="ARBA" id="ARBA00022692"/>
    </source>
</evidence>
<dbReference type="GO" id="GO:0005506">
    <property type="term" value="F:iron ion binding"/>
    <property type="evidence" value="ECO:0007669"/>
    <property type="project" value="InterPro"/>
</dbReference>
<keyword evidence="11" id="KW-1185">Reference proteome</keyword>
<keyword evidence="5" id="KW-0443">Lipid metabolism</keyword>
<evidence type="ECO:0000256" key="6">
    <source>
        <dbReference type="ARBA" id="ARBA00023136"/>
    </source>
</evidence>
<dbReference type="GO" id="GO:0050479">
    <property type="term" value="F:glyceryl-ether monooxygenase activity"/>
    <property type="evidence" value="ECO:0007669"/>
    <property type="project" value="TreeGrafter"/>
</dbReference>
<dbReference type="Pfam" id="PF04116">
    <property type="entry name" value="FA_hydroxylase"/>
    <property type="match status" value="1"/>
</dbReference>
<feature type="transmembrane region" description="Helical" evidence="8">
    <location>
        <begin position="49"/>
        <end position="68"/>
    </location>
</feature>
<evidence type="ECO:0000256" key="4">
    <source>
        <dbReference type="ARBA" id="ARBA00023002"/>
    </source>
</evidence>
<dbReference type="Proteomes" id="UP000482155">
    <property type="component" value="Unassembled WGS sequence"/>
</dbReference>
<evidence type="ECO:0000256" key="5">
    <source>
        <dbReference type="ARBA" id="ARBA00023098"/>
    </source>
</evidence>
<comment type="subcellular location">
    <subcellularLocation>
        <location evidence="1">Endomembrane system</location>
        <topology evidence="1">Multi-pass membrane protein</topology>
    </subcellularLocation>
</comment>
<feature type="transmembrane region" description="Helical" evidence="8">
    <location>
        <begin position="128"/>
        <end position="147"/>
    </location>
</feature>
<dbReference type="RefSeq" id="WP_163963121.1">
    <property type="nucleotide sequence ID" value="NZ_JAAIVB010000037.1"/>
</dbReference>
<dbReference type="GO" id="GO:0006643">
    <property type="term" value="P:membrane lipid metabolic process"/>
    <property type="evidence" value="ECO:0007669"/>
    <property type="project" value="TreeGrafter"/>
</dbReference>
<protein>
    <submittedName>
        <fullName evidence="10">Sterol desaturase family protein</fullName>
    </submittedName>
</protein>
<feature type="transmembrane region" description="Helical" evidence="8">
    <location>
        <begin position="6"/>
        <end position="28"/>
    </location>
</feature>
<feature type="domain" description="Fatty acid hydroxylase" evidence="9">
    <location>
        <begin position="84"/>
        <end position="217"/>
    </location>
</feature>
<dbReference type="GO" id="GO:0008610">
    <property type="term" value="P:lipid biosynthetic process"/>
    <property type="evidence" value="ECO:0007669"/>
    <property type="project" value="InterPro"/>
</dbReference>
<dbReference type="PANTHER" id="PTHR21624:SF1">
    <property type="entry name" value="ALKYLGLYCEROL MONOOXYGENASE"/>
    <property type="match status" value="1"/>
</dbReference>
<keyword evidence="6 8" id="KW-0472">Membrane</keyword>
<keyword evidence="3 8" id="KW-1133">Transmembrane helix</keyword>
<dbReference type="InterPro" id="IPR006694">
    <property type="entry name" value="Fatty_acid_hydroxylase"/>
</dbReference>
<evidence type="ECO:0000259" key="9">
    <source>
        <dbReference type="Pfam" id="PF04116"/>
    </source>
</evidence>
<dbReference type="InterPro" id="IPR051689">
    <property type="entry name" value="Sterol_desaturase/TMEM195"/>
</dbReference>
<evidence type="ECO:0000313" key="10">
    <source>
        <dbReference type="EMBL" id="NEX61677.1"/>
    </source>
</evidence>
<name>A0A6B3SLQ6_9BURK</name>
<evidence type="ECO:0000256" key="1">
    <source>
        <dbReference type="ARBA" id="ARBA00004127"/>
    </source>
</evidence>
<dbReference type="PANTHER" id="PTHR21624">
    <property type="entry name" value="STEROL DESATURASE-RELATED PROTEIN"/>
    <property type="match status" value="1"/>
</dbReference>
<feature type="transmembrane region" description="Helical" evidence="8">
    <location>
        <begin position="153"/>
        <end position="173"/>
    </location>
</feature>
<organism evidence="10 11">
    <name type="scientific">Noviherbaspirillum galbum</name>
    <dbReference type="NCBI Taxonomy" id="2709383"/>
    <lineage>
        <taxon>Bacteria</taxon>
        <taxon>Pseudomonadati</taxon>
        <taxon>Pseudomonadota</taxon>
        <taxon>Betaproteobacteria</taxon>
        <taxon>Burkholderiales</taxon>
        <taxon>Oxalobacteraceae</taxon>
        <taxon>Noviherbaspirillum</taxon>
    </lineage>
</organism>
<dbReference type="GO" id="GO:0012505">
    <property type="term" value="C:endomembrane system"/>
    <property type="evidence" value="ECO:0007669"/>
    <property type="project" value="UniProtKB-SubCell"/>
</dbReference>
<sequence>MHPIDKFLLMYAAPAVLACALIEAFVLSRKRSYDWGAFGVSTLDMVLRIAANIFIPFSIATFAVRWAYLHRLSPVALDGPLAILALFIGQEFCYYWFHRAAHRVRWFWCNHAVHHSPNELNLSTAIRIGFAGKLSGVSLFFAPLIWLGFDPRIVFATLSLNLLYQFWIHATWIPKLGWLEGILNTPSAHRVHHASNLDYLDANYGGVLLIFDRMFGTYVPEQDRQPCIYGLVHPLRTNNLLKVEFFEWMALARDLRGARSLRAVLGHLFMPPGWSPDGAGTTTAELRARRDAQPRTKARTENQAEHA</sequence>
<feature type="transmembrane region" description="Helical" evidence="8">
    <location>
        <begin position="80"/>
        <end position="97"/>
    </location>
</feature>
<evidence type="ECO:0000256" key="7">
    <source>
        <dbReference type="SAM" id="MobiDB-lite"/>
    </source>
</evidence>
<keyword evidence="2 8" id="KW-0812">Transmembrane</keyword>
<accession>A0A6B3SLQ6</accession>
<gene>
    <name evidence="10" type="ORF">G3574_11355</name>
</gene>
<evidence type="ECO:0000256" key="8">
    <source>
        <dbReference type="SAM" id="Phobius"/>
    </source>
</evidence>
<dbReference type="EMBL" id="JAAIVB010000037">
    <property type="protein sequence ID" value="NEX61677.1"/>
    <property type="molecule type" value="Genomic_DNA"/>
</dbReference>
<reference evidence="10 11" key="1">
    <citation type="submission" date="2020-02" db="EMBL/GenBank/DDBJ databases">
        <authorList>
            <person name="Kim M.K."/>
        </authorList>
    </citation>
    <scope>NUCLEOTIDE SEQUENCE [LARGE SCALE GENOMIC DNA]</scope>
    <source>
        <strain evidence="10 11">17J57-3</strain>
    </source>
</reference>
<dbReference type="PROSITE" id="PS51257">
    <property type="entry name" value="PROKAR_LIPOPROTEIN"/>
    <property type="match status" value="1"/>
</dbReference>
<dbReference type="AlphaFoldDB" id="A0A6B3SLQ6"/>
<evidence type="ECO:0000256" key="3">
    <source>
        <dbReference type="ARBA" id="ARBA00022989"/>
    </source>
</evidence>
<proteinExistence type="predicted"/>
<feature type="compositionally biased region" description="Basic and acidic residues" evidence="7">
    <location>
        <begin position="286"/>
        <end position="307"/>
    </location>
</feature>
<comment type="caution">
    <text evidence="10">The sequence shown here is derived from an EMBL/GenBank/DDBJ whole genome shotgun (WGS) entry which is preliminary data.</text>
</comment>
<keyword evidence="4" id="KW-0560">Oxidoreductase</keyword>
<evidence type="ECO:0000313" key="11">
    <source>
        <dbReference type="Proteomes" id="UP000482155"/>
    </source>
</evidence>
<feature type="region of interest" description="Disordered" evidence="7">
    <location>
        <begin position="276"/>
        <end position="307"/>
    </location>
</feature>
<dbReference type="GO" id="GO:0016020">
    <property type="term" value="C:membrane"/>
    <property type="evidence" value="ECO:0007669"/>
    <property type="project" value="GOC"/>
</dbReference>